<feature type="non-terminal residue" evidence="1">
    <location>
        <position position="518"/>
    </location>
</feature>
<gene>
    <name evidence="1" type="ORF">FWK35_00036198</name>
</gene>
<proteinExistence type="predicted"/>
<dbReference type="EMBL" id="VUJU01014761">
    <property type="protein sequence ID" value="KAF0701202.1"/>
    <property type="molecule type" value="Genomic_DNA"/>
</dbReference>
<dbReference type="OrthoDB" id="6628045at2759"/>
<dbReference type="AlphaFoldDB" id="A0A6G0VNE5"/>
<sequence length="518" mass="59708">MASKRVDVIITKILDHPSFLNNAGELPAWSSKIWKSVTDSINSSAVDGQKCITSQYLYTLVKENRYNILTSIRTKLGFNEVPNIDEQISDDNAFISSSTSDSETDLLKYKNAINRKDKHTKSFKVVIPYEIFKNIEPKEKKFRTKKGKKLVRRLQNGWTDVFFDALWDQHKLPCCYAISYHKVTHDYISFKGKCTECLAMMFGNIDELSKSNSDVILSILTIDTKDIPHIKKRFLKGSKRNEVGKDLISINPSQWRRNAANQTMDYGDVEPPNLYTSSVLRKAKQQATNLELGISNENNPIFSIGNLKYSNEHQGAIQNIGFDPFFVHYWTPTQEHIYKTYIRTKWTTQYIDATGSLVLPIIRTQNKISSSHIFLYQIVVEMNGKTVPISQQLSERQNITSIYSWLRCFMDCGMQVPNEIVCDYSKALLGAISRAYCNQQTIRDYINSCFSYLCNDVAILPKTFIRIDVAHIIHMICRWKCLNGRKEVKDFYVRCVGLLIKSTNMIEFERKLNMILTV</sequence>
<comment type="caution">
    <text evidence="1">The sequence shown here is derived from an EMBL/GenBank/DDBJ whole genome shotgun (WGS) entry which is preliminary data.</text>
</comment>
<dbReference type="Proteomes" id="UP000478052">
    <property type="component" value="Unassembled WGS sequence"/>
</dbReference>
<protein>
    <recommendedName>
        <fullName evidence="3">NOF-FB transposable element protein</fullName>
    </recommendedName>
</protein>
<organism evidence="1 2">
    <name type="scientific">Aphis craccivora</name>
    <name type="common">Cowpea aphid</name>
    <dbReference type="NCBI Taxonomy" id="307492"/>
    <lineage>
        <taxon>Eukaryota</taxon>
        <taxon>Metazoa</taxon>
        <taxon>Ecdysozoa</taxon>
        <taxon>Arthropoda</taxon>
        <taxon>Hexapoda</taxon>
        <taxon>Insecta</taxon>
        <taxon>Pterygota</taxon>
        <taxon>Neoptera</taxon>
        <taxon>Paraneoptera</taxon>
        <taxon>Hemiptera</taxon>
        <taxon>Sternorrhyncha</taxon>
        <taxon>Aphidomorpha</taxon>
        <taxon>Aphidoidea</taxon>
        <taxon>Aphididae</taxon>
        <taxon>Aphidini</taxon>
        <taxon>Aphis</taxon>
        <taxon>Aphis</taxon>
    </lineage>
</organism>
<evidence type="ECO:0000313" key="1">
    <source>
        <dbReference type="EMBL" id="KAF0701202.1"/>
    </source>
</evidence>
<accession>A0A6G0VNE5</accession>
<name>A0A6G0VNE5_APHCR</name>
<reference evidence="1 2" key="1">
    <citation type="submission" date="2019-08" db="EMBL/GenBank/DDBJ databases">
        <title>Whole genome of Aphis craccivora.</title>
        <authorList>
            <person name="Voronova N.V."/>
            <person name="Shulinski R.S."/>
            <person name="Bandarenka Y.V."/>
            <person name="Zhorov D.G."/>
            <person name="Warner D."/>
        </authorList>
    </citation>
    <scope>NUCLEOTIDE SEQUENCE [LARGE SCALE GENOMIC DNA]</scope>
    <source>
        <strain evidence="1">180601</strain>
        <tissue evidence="1">Whole Body</tissue>
    </source>
</reference>
<evidence type="ECO:0000313" key="2">
    <source>
        <dbReference type="Proteomes" id="UP000478052"/>
    </source>
</evidence>
<keyword evidence="2" id="KW-1185">Reference proteome</keyword>
<evidence type="ECO:0008006" key="3">
    <source>
        <dbReference type="Google" id="ProtNLM"/>
    </source>
</evidence>